<sequence>MDHFGLGTADDEIDLARAEYGRKPLKEDCLAVRPTRFLNETEQATQPTSSIGLSLGNEAMMEEERSSGSNRVGLTGIKRDNFGRMGCWMTGCKNGLNA</sequence>
<reference evidence="1" key="1">
    <citation type="submission" date="2022-08" db="EMBL/GenBank/DDBJ databases">
        <authorList>
            <person name="Gutierrez-Valencia J."/>
        </authorList>
    </citation>
    <scope>NUCLEOTIDE SEQUENCE</scope>
</reference>
<accession>A0AAV0LAM5</accession>
<proteinExistence type="predicted"/>
<dbReference type="Proteomes" id="UP001154282">
    <property type="component" value="Unassembled WGS sequence"/>
</dbReference>
<comment type="caution">
    <text evidence="1">The sequence shown here is derived from an EMBL/GenBank/DDBJ whole genome shotgun (WGS) entry which is preliminary data.</text>
</comment>
<evidence type="ECO:0008006" key="3">
    <source>
        <dbReference type="Google" id="ProtNLM"/>
    </source>
</evidence>
<dbReference type="EMBL" id="CAMGYJ010000006">
    <property type="protein sequence ID" value="CAI0431664.1"/>
    <property type="molecule type" value="Genomic_DNA"/>
</dbReference>
<evidence type="ECO:0000313" key="2">
    <source>
        <dbReference type="Proteomes" id="UP001154282"/>
    </source>
</evidence>
<keyword evidence="2" id="KW-1185">Reference proteome</keyword>
<organism evidence="1 2">
    <name type="scientific">Linum tenue</name>
    <dbReference type="NCBI Taxonomy" id="586396"/>
    <lineage>
        <taxon>Eukaryota</taxon>
        <taxon>Viridiplantae</taxon>
        <taxon>Streptophyta</taxon>
        <taxon>Embryophyta</taxon>
        <taxon>Tracheophyta</taxon>
        <taxon>Spermatophyta</taxon>
        <taxon>Magnoliopsida</taxon>
        <taxon>eudicotyledons</taxon>
        <taxon>Gunneridae</taxon>
        <taxon>Pentapetalae</taxon>
        <taxon>rosids</taxon>
        <taxon>fabids</taxon>
        <taxon>Malpighiales</taxon>
        <taxon>Linaceae</taxon>
        <taxon>Linum</taxon>
    </lineage>
</organism>
<protein>
    <recommendedName>
        <fullName evidence="3">Cation-transporting P-type ATPase N-terminal domain-containing protein</fullName>
    </recommendedName>
</protein>
<evidence type="ECO:0000313" key="1">
    <source>
        <dbReference type="EMBL" id="CAI0431664.1"/>
    </source>
</evidence>
<name>A0AAV0LAM5_9ROSI</name>
<dbReference type="AlphaFoldDB" id="A0AAV0LAM5"/>
<gene>
    <name evidence="1" type="ORF">LITE_LOCUS23107</name>
</gene>